<dbReference type="InterPro" id="IPR006343">
    <property type="entry name" value="DnaB/C_C"/>
</dbReference>
<comment type="caution">
    <text evidence="4">The sequence shown here is derived from an EMBL/GenBank/DDBJ whole genome shotgun (WGS) entry which is preliminary data.</text>
</comment>
<feature type="domain" description="DnaB/C C-terminal" evidence="3">
    <location>
        <begin position="168"/>
        <end position="239"/>
    </location>
</feature>
<feature type="domain" description="DnaB/C C-terminal" evidence="3">
    <location>
        <begin position="258"/>
        <end position="321"/>
    </location>
</feature>
<comment type="similarity">
    <text evidence="1">Belongs to the DnaB/DnaD family.</text>
</comment>
<organism evidence="4 5">
    <name type="scientific">Coprococcus catus</name>
    <dbReference type="NCBI Taxonomy" id="116085"/>
    <lineage>
        <taxon>Bacteria</taxon>
        <taxon>Bacillati</taxon>
        <taxon>Bacillota</taxon>
        <taxon>Clostridia</taxon>
        <taxon>Lachnospirales</taxon>
        <taxon>Lachnospiraceae</taxon>
        <taxon>Coprococcus</taxon>
    </lineage>
</organism>
<dbReference type="Proteomes" id="UP000260773">
    <property type="component" value="Unassembled WGS sequence"/>
</dbReference>
<dbReference type="InterPro" id="IPR034829">
    <property type="entry name" value="DnaD-like_sf"/>
</dbReference>
<feature type="region of interest" description="Disordered" evidence="2">
    <location>
        <begin position="331"/>
        <end position="354"/>
    </location>
</feature>
<dbReference type="Pfam" id="PF07261">
    <property type="entry name" value="DnaB_2"/>
    <property type="match status" value="2"/>
</dbReference>
<evidence type="ECO:0000313" key="4">
    <source>
        <dbReference type="EMBL" id="RGB79796.1"/>
    </source>
</evidence>
<feature type="compositionally biased region" description="Low complexity" evidence="2">
    <location>
        <begin position="331"/>
        <end position="346"/>
    </location>
</feature>
<evidence type="ECO:0000259" key="3">
    <source>
        <dbReference type="Pfam" id="PF07261"/>
    </source>
</evidence>
<dbReference type="Gene3D" id="1.10.10.630">
    <property type="entry name" value="DnaD domain-like"/>
    <property type="match status" value="2"/>
</dbReference>
<dbReference type="PANTHER" id="PTHR37293">
    <property type="entry name" value="PHAGE REPLICATION PROTEIN-RELATED"/>
    <property type="match status" value="1"/>
</dbReference>
<dbReference type="PIRSF" id="PIRSF033722">
    <property type="entry name" value="DnaD_CA_C3587_prd"/>
    <property type="match status" value="1"/>
</dbReference>
<dbReference type="RefSeq" id="WP_117528375.1">
    <property type="nucleotide sequence ID" value="NZ_JAQDKA010000016.1"/>
</dbReference>
<sequence length="379" mass="42191">MPKPITLSAGYSDGVTVIPNTFFDEYLPRANGEFLKIYLYLLRWLSHPDHALSLSGIADIFFMTENDVTRALKYWEAEGLLRLTFDHDGTIAGICLNAVISISSQKDTPTAPPEQRRPAPAQSAVAAQTGTGITGTPVSTTPAVSMHPRSTQELHRFSESDDGAQLIFIIQQYLGRPLSASDLNTIYYFYDDLGFSRDLIEYLFEYCVSNGHTHMRYIEKVALSWADLHITTADEARTQSETHQKACFAVLKAFGLGGRMPAAGEAEFINKWTRTYGFSLELILEACRRTMMAVHTPSFEYTDKILSNWKSLGAYTMTEVLAADKARSAEKAAAPAKRPAVKQARPSSNKFHNFNQRSYDYAALEKKLAAKIQNGSTNK</sequence>
<gene>
    <name evidence="4" type="ORF">DW070_08690</name>
</gene>
<dbReference type="EMBL" id="QVEP01000018">
    <property type="protein sequence ID" value="RGB79796.1"/>
    <property type="molecule type" value="Genomic_DNA"/>
</dbReference>
<evidence type="ECO:0000256" key="2">
    <source>
        <dbReference type="SAM" id="MobiDB-lite"/>
    </source>
</evidence>
<dbReference type="InterPro" id="IPR053162">
    <property type="entry name" value="DnaD"/>
</dbReference>
<feature type="compositionally biased region" description="Polar residues" evidence="2">
    <location>
        <begin position="125"/>
        <end position="149"/>
    </location>
</feature>
<accession>A0A3E2TN78</accession>
<dbReference type="NCBIfam" id="TIGR01446">
    <property type="entry name" value="DnaD_dom"/>
    <property type="match status" value="2"/>
</dbReference>
<dbReference type="SUPFAM" id="SSF158499">
    <property type="entry name" value="DnaD domain-like"/>
    <property type="match status" value="2"/>
</dbReference>
<dbReference type="PANTHER" id="PTHR37293:SF5">
    <property type="entry name" value="DNA REPLICATION PROTEIN"/>
    <property type="match status" value="1"/>
</dbReference>
<reference evidence="4 5" key="1">
    <citation type="submission" date="2018-08" db="EMBL/GenBank/DDBJ databases">
        <title>A genome reference for cultivated species of the human gut microbiota.</title>
        <authorList>
            <person name="Zou Y."/>
            <person name="Xue W."/>
            <person name="Luo G."/>
        </authorList>
    </citation>
    <scope>NUCLEOTIDE SEQUENCE [LARGE SCALE GENOMIC DNA]</scope>
    <source>
        <strain evidence="4 5">AF45-17</strain>
    </source>
</reference>
<feature type="region of interest" description="Disordered" evidence="2">
    <location>
        <begin position="106"/>
        <end position="155"/>
    </location>
</feature>
<evidence type="ECO:0000256" key="1">
    <source>
        <dbReference type="ARBA" id="ARBA00093462"/>
    </source>
</evidence>
<dbReference type="InterPro" id="IPR017019">
    <property type="entry name" value="DNA_replication_prd_bac"/>
</dbReference>
<proteinExistence type="inferred from homology"/>
<dbReference type="AlphaFoldDB" id="A0A3E2TN78"/>
<evidence type="ECO:0000313" key="5">
    <source>
        <dbReference type="Proteomes" id="UP000260773"/>
    </source>
</evidence>
<protein>
    <submittedName>
        <fullName evidence="4">DnaD domain protein</fullName>
    </submittedName>
</protein>
<name>A0A3E2TN78_9FIRM</name>